<dbReference type="SUPFAM" id="SSF48208">
    <property type="entry name" value="Six-hairpin glycosidases"/>
    <property type="match status" value="1"/>
</dbReference>
<dbReference type="AlphaFoldDB" id="A0A9W9MHE5"/>
<dbReference type="EMBL" id="JAPQKR010000013">
    <property type="protein sequence ID" value="KAJ5201341.1"/>
    <property type="molecule type" value="Genomic_DNA"/>
</dbReference>
<dbReference type="GeneID" id="83180367"/>
<feature type="domain" description="Alpha-L-rhamnosidase six-hairpin glycosidase" evidence="2">
    <location>
        <begin position="266"/>
        <end position="488"/>
    </location>
</feature>
<proteinExistence type="predicted"/>
<dbReference type="InterPro" id="IPR012341">
    <property type="entry name" value="6hp_glycosidase-like_sf"/>
</dbReference>
<dbReference type="PANTHER" id="PTHR34987:SF5">
    <property type="entry name" value="ALPHA-RHAMNOSIDASE"/>
    <property type="match status" value="1"/>
</dbReference>
<reference evidence="3" key="2">
    <citation type="journal article" date="2023" name="IMA Fungus">
        <title>Comparative genomic study of the Penicillium genus elucidates a diverse pangenome and 15 lateral gene transfer events.</title>
        <authorList>
            <person name="Petersen C."/>
            <person name="Sorensen T."/>
            <person name="Nielsen M.R."/>
            <person name="Sondergaard T.E."/>
            <person name="Sorensen J.L."/>
            <person name="Fitzpatrick D.A."/>
            <person name="Frisvad J.C."/>
            <person name="Nielsen K.L."/>
        </authorList>
    </citation>
    <scope>NUCLEOTIDE SEQUENCE</scope>
    <source>
        <strain evidence="3">IBT 15544</strain>
    </source>
</reference>
<organism evidence="3 4">
    <name type="scientific">Penicillium cinerascens</name>
    <dbReference type="NCBI Taxonomy" id="70096"/>
    <lineage>
        <taxon>Eukaryota</taxon>
        <taxon>Fungi</taxon>
        <taxon>Dikarya</taxon>
        <taxon>Ascomycota</taxon>
        <taxon>Pezizomycotina</taxon>
        <taxon>Eurotiomycetes</taxon>
        <taxon>Eurotiomycetidae</taxon>
        <taxon>Eurotiales</taxon>
        <taxon>Aspergillaceae</taxon>
        <taxon>Penicillium</taxon>
    </lineage>
</organism>
<feature type="signal peptide" evidence="1">
    <location>
        <begin position="1"/>
        <end position="23"/>
    </location>
</feature>
<evidence type="ECO:0000313" key="4">
    <source>
        <dbReference type="Proteomes" id="UP001150904"/>
    </source>
</evidence>
<feature type="chain" id="PRO_5040769458" description="Alpha-L-rhamnosidase six-hairpin glycosidase domain-containing protein" evidence="1">
    <location>
        <begin position="24"/>
        <end position="674"/>
    </location>
</feature>
<dbReference type="GO" id="GO:0003824">
    <property type="term" value="F:catalytic activity"/>
    <property type="evidence" value="ECO:0007669"/>
    <property type="project" value="UniProtKB-ARBA"/>
</dbReference>
<keyword evidence="4" id="KW-1185">Reference proteome</keyword>
<dbReference type="Pfam" id="PF17389">
    <property type="entry name" value="Bac_rhamnosid6H"/>
    <property type="match status" value="1"/>
</dbReference>
<sequence>MILPRSLLNASLLLLASARQAVGASCWKNYTCSAITEPAFPGAWERYMFAPSSRTVQPETFFPITNLDDVRQWPGQASLPHNGSLYVFDFGKEVGGIVSLKYSVSPAAPYAPGRKASSPQRSDYSPDVGHGAVGLAFTEAKNWIGEWSDSSNGDMIGPDGAIYSNFTGTGDVAYTMPDHKLRGGFRYLTLFLMADNASVEITDIELEIGFMPTWSNLQAYQGYFSCDDDLLNRIWYGGAYTLQTDTVPNTYGRWFPFLETGWENNGTLGNGSTILVDGAKRDREIWPGDMGVAVPSTFVSLGELEQAKNSLQSMYDYQNADGEFPQAGPPLLQQGSTTYHMWTMIGTYNYIFYTNDTAWGQSNWDGYKRAMDWVTGYQSYTGGLLNVTGTKGWGQLVTGYNETIAQMILYQTLITGADLARWVGDDPDLAAAWTADAVRLQAATLKYCYDASLGAFRSNATNTTLHDQGSNSMAVAFGVIRPDSAEAQSISQWLTTNWTPIGANCPELPGEVSPYISSFELQAHLVAGHAQRALDLMRLSWGWYINNPNGSESTTIEGYLVNGTFGYRWNDGYDNDFSYVSHAHGWSSGPTNALTTYIVGLSITSPAGATWMFAPQFGDLQTAEGGLTTSLGKYQAKWVNSGKTYSAIIETPDGTEGVLVLPVVQQGEHAVSDG</sequence>
<dbReference type="Proteomes" id="UP001150904">
    <property type="component" value="Unassembled WGS sequence"/>
</dbReference>
<protein>
    <recommendedName>
        <fullName evidence="2">Alpha-L-rhamnosidase six-hairpin glycosidase domain-containing protein</fullName>
    </recommendedName>
</protein>
<reference evidence="3" key="1">
    <citation type="submission" date="2022-12" db="EMBL/GenBank/DDBJ databases">
        <authorList>
            <person name="Petersen C."/>
        </authorList>
    </citation>
    <scope>NUCLEOTIDE SEQUENCE</scope>
    <source>
        <strain evidence="3">IBT 15544</strain>
    </source>
</reference>
<dbReference type="Gene3D" id="1.50.10.10">
    <property type="match status" value="1"/>
</dbReference>
<evidence type="ECO:0000259" key="2">
    <source>
        <dbReference type="Pfam" id="PF17389"/>
    </source>
</evidence>
<gene>
    <name evidence="3" type="ORF">N7498_006004</name>
</gene>
<accession>A0A9W9MHE5</accession>
<dbReference type="InterPro" id="IPR035396">
    <property type="entry name" value="Bac_rhamnosid6H"/>
</dbReference>
<dbReference type="PANTHER" id="PTHR34987">
    <property type="entry name" value="C, PUTATIVE (AFU_ORTHOLOGUE AFUA_3G02880)-RELATED"/>
    <property type="match status" value="1"/>
</dbReference>
<evidence type="ECO:0000256" key="1">
    <source>
        <dbReference type="SAM" id="SignalP"/>
    </source>
</evidence>
<name>A0A9W9MHE5_9EURO</name>
<comment type="caution">
    <text evidence="3">The sequence shown here is derived from an EMBL/GenBank/DDBJ whole genome shotgun (WGS) entry which is preliminary data.</text>
</comment>
<dbReference type="InterPro" id="IPR008928">
    <property type="entry name" value="6-hairpin_glycosidase_sf"/>
</dbReference>
<evidence type="ECO:0000313" key="3">
    <source>
        <dbReference type="EMBL" id="KAJ5201341.1"/>
    </source>
</evidence>
<dbReference type="Gene3D" id="2.60.420.10">
    <property type="entry name" value="Maltose phosphorylase, domain 3"/>
    <property type="match status" value="1"/>
</dbReference>
<keyword evidence="1" id="KW-0732">Signal</keyword>
<dbReference type="GO" id="GO:0005975">
    <property type="term" value="P:carbohydrate metabolic process"/>
    <property type="evidence" value="ECO:0007669"/>
    <property type="project" value="InterPro"/>
</dbReference>
<dbReference type="RefSeq" id="XP_058307257.1">
    <property type="nucleotide sequence ID" value="XM_058453066.1"/>
</dbReference>
<dbReference type="OrthoDB" id="10036721at2759"/>